<dbReference type="SMART" id="SM00387">
    <property type="entry name" value="HATPase_c"/>
    <property type="match status" value="1"/>
</dbReference>
<dbReference type="InterPro" id="IPR036890">
    <property type="entry name" value="HATPase_C_sf"/>
</dbReference>
<evidence type="ECO:0000256" key="12">
    <source>
        <dbReference type="SAM" id="Phobius"/>
    </source>
</evidence>
<dbReference type="Proteomes" id="UP000617041">
    <property type="component" value="Unassembled WGS sequence"/>
</dbReference>
<dbReference type="PRINTS" id="PR00344">
    <property type="entry name" value="BCTRLSENSOR"/>
</dbReference>
<gene>
    <name evidence="15" type="ORF">I8E28_20280</name>
</gene>
<dbReference type="InterPro" id="IPR003660">
    <property type="entry name" value="HAMP_dom"/>
</dbReference>
<dbReference type="InterPro" id="IPR036097">
    <property type="entry name" value="HisK_dim/P_sf"/>
</dbReference>
<dbReference type="Pfam" id="PF08521">
    <property type="entry name" value="2CSK_N"/>
    <property type="match status" value="1"/>
</dbReference>
<feature type="transmembrane region" description="Helical" evidence="12">
    <location>
        <begin position="159"/>
        <end position="184"/>
    </location>
</feature>
<evidence type="ECO:0000256" key="4">
    <source>
        <dbReference type="ARBA" id="ARBA00022553"/>
    </source>
</evidence>
<dbReference type="EMBL" id="JAEDAO010000001">
    <property type="protein sequence ID" value="MBK0394954.1"/>
    <property type="molecule type" value="Genomic_DNA"/>
</dbReference>
<reference evidence="15" key="1">
    <citation type="submission" date="2020-12" db="EMBL/GenBank/DDBJ databases">
        <title>Ramlibacter sp. nov., isolated from a freshwater alga, Cryptomonas.</title>
        <authorList>
            <person name="Kim H.M."/>
            <person name="Jeon C.O."/>
        </authorList>
    </citation>
    <scope>NUCLEOTIDE SEQUENCE</scope>
    <source>
        <strain evidence="15">CrO1</strain>
    </source>
</reference>
<evidence type="ECO:0000256" key="11">
    <source>
        <dbReference type="SAM" id="MobiDB-lite"/>
    </source>
</evidence>
<evidence type="ECO:0000256" key="10">
    <source>
        <dbReference type="ARBA" id="ARBA00023136"/>
    </source>
</evidence>
<dbReference type="Pfam" id="PF00512">
    <property type="entry name" value="HisKA"/>
    <property type="match status" value="1"/>
</dbReference>
<feature type="domain" description="Histidine kinase" evidence="13">
    <location>
        <begin position="247"/>
        <end position="462"/>
    </location>
</feature>
<dbReference type="Gene3D" id="3.30.565.10">
    <property type="entry name" value="Histidine kinase-like ATPase, C-terminal domain"/>
    <property type="match status" value="1"/>
</dbReference>
<dbReference type="PANTHER" id="PTHR45436">
    <property type="entry name" value="SENSOR HISTIDINE KINASE YKOH"/>
    <property type="match status" value="1"/>
</dbReference>
<evidence type="ECO:0000313" key="16">
    <source>
        <dbReference type="Proteomes" id="UP000617041"/>
    </source>
</evidence>
<organism evidence="15 16">
    <name type="scientific">Ramlibacter algicola</name>
    <dbReference type="NCBI Taxonomy" id="2795217"/>
    <lineage>
        <taxon>Bacteria</taxon>
        <taxon>Pseudomonadati</taxon>
        <taxon>Pseudomonadota</taxon>
        <taxon>Betaproteobacteria</taxon>
        <taxon>Burkholderiales</taxon>
        <taxon>Comamonadaceae</taxon>
        <taxon>Ramlibacter</taxon>
    </lineage>
</organism>
<keyword evidence="7 15" id="KW-0418">Kinase</keyword>
<dbReference type="EC" id="2.7.13.3" evidence="3"/>
<dbReference type="CDD" id="cd00082">
    <property type="entry name" value="HisKA"/>
    <property type="match status" value="1"/>
</dbReference>
<keyword evidence="9" id="KW-0902">Two-component regulatory system</keyword>
<evidence type="ECO:0000256" key="6">
    <source>
        <dbReference type="ARBA" id="ARBA00022692"/>
    </source>
</evidence>
<dbReference type="Pfam" id="PF02518">
    <property type="entry name" value="HATPase_c"/>
    <property type="match status" value="1"/>
</dbReference>
<feature type="region of interest" description="Disordered" evidence="11">
    <location>
        <begin position="450"/>
        <end position="469"/>
    </location>
</feature>
<comment type="subcellular location">
    <subcellularLocation>
        <location evidence="2">Membrane</location>
    </subcellularLocation>
</comment>
<evidence type="ECO:0000313" key="15">
    <source>
        <dbReference type="EMBL" id="MBK0394954.1"/>
    </source>
</evidence>
<accession>A0A934Q2S2</accession>
<dbReference type="SMART" id="SM00388">
    <property type="entry name" value="HisKA"/>
    <property type="match status" value="1"/>
</dbReference>
<comment type="caution">
    <text evidence="15">The sequence shown here is derived from an EMBL/GenBank/DDBJ whole genome shotgun (WGS) entry which is preliminary data.</text>
</comment>
<sequence length="469" mass="50740">MARRSRLRDVLLASLLGPLLVLLLVDSALSWWTSAQLANRAYDRGLYEIAREAALHVHATPSGPRLDLTPAAERALLVDQDDRMALRVWSAPGTPIGGDPALEAPAHAPRDARGPRFHTGMLRGEPVRIVVAWLPYDEADPSRQVLVQVAETLGKRHRLAWEIVASIVAAQLVLIGMACAAVFWGVGHGLRPLSAVGSAVARRSHQDLSPLETEGVPEEVRPLVDEVNALMLRLGATLDAQNRFVADAAHQLKTPVAGLKAQIEVALGEDDPDRVRHSLAQLYVSAERLSRIVQQLLALARNEPGAVAAVHLQAVDLEAFALEICMEWAPQALRRSIDLGFDGHGSPLAIDADPDRLRDLINNLIDNAVRYSHEGGKVTVAVRLHGDERLLSISDDGPTIPAQERTRVFERFHRLVGGRTEGSGLGLAIVSEIAALHGARITLQEDHDGTGNAFTVHFPPPEPPGPARV</sequence>
<evidence type="ECO:0000259" key="13">
    <source>
        <dbReference type="PROSITE" id="PS50109"/>
    </source>
</evidence>
<keyword evidence="10 12" id="KW-0472">Membrane</keyword>
<evidence type="ECO:0000256" key="5">
    <source>
        <dbReference type="ARBA" id="ARBA00022679"/>
    </source>
</evidence>
<dbReference type="SUPFAM" id="SSF55874">
    <property type="entry name" value="ATPase domain of HSP90 chaperone/DNA topoisomerase II/histidine kinase"/>
    <property type="match status" value="1"/>
</dbReference>
<dbReference type="PROSITE" id="PS50885">
    <property type="entry name" value="HAMP"/>
    <property type="match status" value="1"/>
</dbReference>
<dbReference type="GO" id="GO:0005886">
    <property type="term" value="C:plasma membrane"/>
    <property type="evidence" value="ECO:0007669"/>
    <property type="project" value="TreeGrafter"/>
</dbReference>
<dbReference type="PANTHER" id="PTHR45436:SF1">
    <property type="entry name" value="SENSOR PROTEIN QSEC"/>
    <property type="match status" value="1"/>
</dbReference>
<dbReference type="PROSITE" id="PS50109">
    <property type="entry name" value="HIS_KIN"/>
    <property type="match status" value="1"/>
</dbReference>
<evidence type="ECO:0000259" key="14">
    <source>
        <dbReference type="PROSITE" id="PS50885"/>
    </source>
</evidence>
<feature type="compositionally biased region" description="Pro residues" evidence="11">
    <location>
        <begin position="458"/>
        <end position="469"/>
    </location>
</feature>
<evidence type="ECO:0000256" key="8">
    <source>
        <dbReference type="ARBA" id="ARBA00022989"/>
    </source>
</evidence>
<proteinExistence type="predicted"/>
<protein>
    <recommendedName>
        <fullName evidence="3">histidine kinase</fullName>
        <ecNumber evidence="3">2.7.13.3</ecNumber>
    </recommendedName>
</protein>
<keyword evidence="5" id="KW-0808">Transferase</keyword>
<dbReference type="RefSeq" id="WP_200790049.1">
    <property type="nucleotide sequence ID" value="NZ_JAEDAO010000001.1"/>
</dbReference>
<evidence type="ECO:0000256" key="3">
    <source>
        <dbReference type="ARBA" id="ARBA00012438"/>
    </source>
</evidence>
<name>A0A934Q2S2_9BURK</name>
<dbReference type="InterPro" id="IPR003594">
    <property type="entry name" value="HATPase_dom"/>
</dbReference>
<keyword evidence="8 12" id="KW-1133">Transmembrane helix</keyword>
<dbReference type="InterPro" id="IPR013727">
    <property type="entry name" value="2CSK_N"/>
</dbReference>
<keyword evidence="6 12" id="KW-0812">Transmembrane</keyword>
<dbReference type="InterPro" id="IPR050428">
    <property type="entry name" value="TCS_sensor_his_kinase"/>
</dbReference>
<dbReference type="Gene3D" id="1.10.287.130">
    <property type="match status" value="1"/>
</dbReference>
<keyword evidence="4" id="KW-0597">Phosphoprotein</keyword>
<dbReference type="SUPFAM" id="SSF47384">
    <property type="entry name" value="Homodimeric domain of signal transducing histidine kinase"/>
    <property type="match status" value="1"/>
</dbReference>
<comment type="catalytic activity">
    <reaction evidence="1">
        <text>ATP + protein L-histidine = ADP + protein N-phospho-L-histidine.</text>
        <dbReference type="EC" id="2.7.13.3"/>
    </reaction>
</comment>
<feature type="domain" description="HAMP" evidence="14">
    <location>
        <begin position="187"/>
        <end position="239"/>
    </location>
</feature>
<evidence type="ECO:0000256" key="7">
    <source>
        <dbReference type="ARBA" id="ARBA00022777"/>
    </source>
</evidence>
<dbReference type="AlphaFoldDB" id="A0A934Q2S2"/>
<dbReference type="GO" id="GO:0000155">
    <property type="term" value="F:phosphorelay sensor kinase activity"/>
    <property type="evidence" value="ECO:0007669"/>
    <property type="project" value="InterPro"/>
</dbReference>
<dbReference type="CDD" id="cd00075">
    <property type="entry name" value="HATPase"/>
    <property type="match status" value="1"/>
</dbReference>
<evidence type="ECO:0000256" key="9">
    <source>
        <dbReference type="ARBA" id="ARBA00023012"/>
    </source>
</evidence>
<dbReference type="InterPro" id="IPR005467">
    <property type="entry name" value="His_kinase_dom"/>
</dbReference>
<keyword evidence="16" id="KW-1185">Reference proteome</keyword>
<evidence type="ECO:0000256" key="1">
    <source>
        <dbReference type="ARBA" id="ARBA00000085"/>
    </source>
</evidence>
<evidence type="ECO:0000256" key="2">
    <source>
        <dbReference type="ARBA" id="ARBA00004370"/>
    </source>
</evidence>
<dbReference type="InterPro" id="IPR004358">
    <property type="entry name" value="Sig_transdc_His_kin-like_C"/>
</dbReference>
<dbReference type="InterPro" id="IPR003661">
    <property type="entry name" value="HisK_dim/P_dom"/>
</dbReference>